<protein>
    <recommendedName>
        <fullName evidence="3">N-acetyltransferase domain-containing protein</fullName>
    </recommendedName>
</protein>
<sequence>MYAAWTTFLDLTRNLRIMGIPVFPGSFLKLKCFNIYPTIEYFPYFGYFKIESIVSLILNNNRPTVRLRAFRAIDDPETCRRFIKGHEHVLTAIGVKKVTSSKDDWMFNPAAFVLIVESLDGNFVYGGARIHVAGGTQALPIEEATGMMDPKIFDLVWAHAQSGTGEGCGLWNSREIAGYGIGSIFLTRAAIAIAPKIGLKSLFALCAPYTINLTKAVGYRQETGVGNNGTFYYPKLDLLATTMVLDDVEELSQASELDRQAILDLRQMGVGARIETLRSKEIEIHYDLGLNDLEGWDLNRIIQMSNGPRSITKENDPDKIIIL</sequence>
<name>A0ABU8I1W6_9SPHI</name>
<comment type="caution">
    <text evidence="1">The sequence shown here is derived from an EMBL/GenBank/DDBJ whole genome shotgun (WGS) entry which is preliminary data.</text>
</comment>
<dbReference type="EMBL" id="JAYLLN010000003">
    <property type="protein sequence ID" value="MEI5983714.1"/>
    <property type="molecule type" value="Genomic_DNA"/>
</dbReference>
<dbReference type="RefSeq" id="WP_336557160.1">
    <property type="nucleotide sequence ID" value="NZ_JAYLLN010000003.1"/>
</dbReference>
<evidence type="ECO:0000313" key="1">
    <source>
        <dbReference type="EMBL" id="MEI5983714.1"/>
    </source>
</evidence>
<evidence type="ECO:0000313" key="2">
    <source>
        <dbReference type="Proteomes" id="UP001363035"/>
    </source>
</evidence>
<keyword evidence="2" id="KW-1185">Reference proteome</keyword>
<organism evidence="1 2">
    <name type="scientific">Sphingobacterium tenebrionis</name>
    <dbReference type="NCBI Taxonomy" id="3111775"/>
    <lineage>
        <taxon>Bacteria</taxon>
        <taxon>Pseudomonadati</taxon>
        <taxon>Bacteroidota</taxon>
        <taxon>Sphingobacteriia</taxon>
        <taxon>Sphingobacteriales</taxon>
        <taxon>Sphingobacteriaceae</taxon>
        <taxon>Sphingobacterium</taxon>
    </lineage>
</organism>
<dbReference type="Proteomes" id="UP001363035">
    <property type="component" value="Unassembled WGS sequence"/>
</dbReference>
<accession>A0ABU8I1W6</accession>
<evidence type="ECO:0008006" key="3">
    <source>
        <dbReference type="Google" id="ProtNLM"/>
    </source>
</evidence>
<proteinExistence type="predicted"/>
<reference evidence="1 2" key="1">
    <citation type="submission" date="2024-01" db="EMBL/GenBank/DDBJ databases">
        <title>Sphingobacterium tenebrionis sp. nov., a novel endophyte isolated from tenebrio molitor intestines.</title>
        <authorList>
            <person name="Zhang C."/>
        </authorList>
    </citation>
    <scope>NUCLEOTIDE SEQUENCE [LARGE SCALE GENOMIC DNA]</scope>
    <source>
        <strain evidence="1 2">PU5-4</strain>
    </source>
</reference>
<gene>
    <name evidence="1" type="ORF">VJ786_02240</name>
</gene>